<proteinExistence type="predicted"/>
<feature type="transmembrane region" description="Helical" evidence="1">
    <location>
        <begin position="29"/>
        <end position="50"/>
    </location>
</feature>
<comment type="caution">
    <text evidence="2">The sequence shown here is derived from an EMBL/GenBank/DDBJ whole genome shotgun (WGS) entry which is preliminary data.</text>
</comment>
<keyword evidence="1" id="KW-0812">Transmembrane</keyword>
<sequence length="84" mass="9230">MGKGMTNLTYSCKLTVVHRAATMPRQRTMFWAALLSCVHVIPVSFTPLSTDLFHDCLGRPTFLFPCGYQSSACLVTMSAGLRSV</sequence>
<reference evidence="2" key="1">
    <citation type="journal article" date="2019" name="bioRxiv">
        <title>The Genome of the Zebra Mussel, Dreissena polymorpha: A Resource for Invasive Species Research.</title>
        <authorList>
            <person name="McCartney M.A."/>
            <person name="Auch B."/>
            <person name="Kono T."/>
            <person name="Mallez S."/>
            <person name="Zhang Y."/>
            <person name="Obille A."/>
            <person name="Becker A."/>
            <person name="Abrahante J.E."/>
            <person name="Garbe J."/>
            <person name="Badalamenti J.P."/>
            <person name="Herman A."/>
            <person name="Mangelson H."/>
            <person name="Liachko I."/>
            <person name="Sullivan S."/>
            <person name="Sone E.D."/>
            <person name="Koren S."/>
            <person name="Silverstein K.A.T."/>
            <person name="Beckman K.B."/>
            <person name="Gohl D.M."/>
        </authorList>
    </citation>
    <scope>NUCLEOTIDE SEQUENCE</scope>
    <source>
        <strain evidence="2">Duluth1</strain>
        <tissue evidence="2">Whole animal</tissue>
    </source>
</reference>
<dbReference type="Proteomes" id="UP000828390">
    <property type="component" value="Unassembled WGS sequence"/>
</dbReference>
<gene>
    <name evidence="2" type="ORF">DPMN_085547</name>
</gene>
<dbReference type="AlphaFoldDB" id="A0A9D4BKD3"/>
<accession>A0A9D4BKD3</accession>
<reference evidence="2" key="2">
    <citation type="submission" date="2020-11" db="EMBL/GenBank/DDBJ databases">
        <authorList>
            <person name="McCartney M.A."/>
            <person name="Auch B."/>
            <person name="Kono T."/>
            <person name="Mallez S."/>
            <person name="Becker A."/>
            <person name="Gohl D.M."/>
            <person name="Silverstein K.A.T."/>
            <person name="Koren S."/>
            <person name="Bechman K.B."/>
            <person name="Herman A."/>
            <person name="Abrahante J.E."/>
            <person name="Garbe J."/>
        </authorList>
    </citation>
    <scope>NUCLEOTIDE SEQUENCE</scope>
    <source>
        <strain evidence="2">Duluth1</strain>
        <tissue evidence="2">Whole animal</tissue>
    </source>
</reference>
<evidence type="ECO:0000256" key="1">
    <source>
        <dbReference type="SAM" id="Phobius"/>
    </source>
</evidence>
<keyword evidence="1" id="KW-1133">Transmembrane helix</keyword>
<keyword evidence="1" id="KW-0472">Membrane</keyword>
<keyword evidence="3" id="KW-1185">Reference proteome</keyword>
<evidence type="ECO:0000313" key="2">
    <source>
        <dbReference type="EMBL" id="KAH3698032.1"/>
    </source>
</evidence>
<dbReference type="EMBL" id="JAIWYP010000016">
    <property type="protein sequence ID" value="KAH3698032.1"/>
    <property type="molecule type" value="Genomic_DNA"/>
</dbReference>
<name>A0A9D4BKD3_DREPO</name>
<evidence type="ECO:0000313" key="3">
    <source>
        <dbReference type="Proteomes" id="UP000828390"/>
    </source>
</evidence>
<organism evidence="2 3">
    <name type="scientific">Dreissena polymorpha</name>
    <name type="common">Zebra mussel</name>
    <name type="synonym">Mytilus polymorpha</name>
    <dbReference type="NCBI Taxonomy" id="45954"/>
    <lineage>
        <taxon>Eukaryota</taxon>
        <taxon>Metazoa</taxon>
        <taxon>Spiralia</taxon>
        <taxon>Lophotrochozoa</taxon>
        <taxon>Mollusca</taxon>
        <taxon>Bivalvia</taxon>
        <taxon>Autobranchia</taxon>
        <taxon>Heteroconchia</taxon>
        <taxon>Euheterodonta</taxon>
        <taxon>Imparidentia</taxon>
        <taxon>Neoheterodontei</taxon>
        <taxon>Myida</taxon>
        <taxon>Dreissenoidea</taxon>
        <taxon>Dreissenidae</taxon>
        <taxon>Dreissena</taxon>
    </lineage>
</organism>
<protein>
    <submittedName>
        <fullName evidence="2">Uncharacterized protein</fullName>
    </submittedName>
</protein>